<dbReference type="SUPFAM" id="SSF54523">
    <property type="entry name" value="Pili subunits"/>
    <property type="match status" value="1"/>
</dbReference>
<dbReference type="PRINTS" id="PR00813">
    <property type="entry name" value="BCTERIALGSPG"/>
</dbReference>
<accession>K2AW93</accession>
<sequence>MKNVNKRVNYKWFTLVELLVIISILAILATIAFLSFSSHSSKARDSTRITDVSSVRKWLELYQIKSGYYPFPDSDPTVWILTWTLNWVEIAYKWIIDDSISRKINISKIPSDPLNSSQNYIYWITYDKKNYQIATVLENTLNMWYINNVYADDLQAKVDWNYEWSLKFWEWCSSYLTNIPSLIYNYSWSISPSWIEFLSNKDNVYFVVDEESNMPYNIWWLWNTKSKNVDRIIKDIYNEQASFTWINLCSIDKTNYTDTFTWNILDSFGWEIEKVEKTLFWDTPTNTPSNNTPIYQDCTFNSIPVLHSTSVTAYLTTSVPYWNTCTSEQRTCNDWVLSGTFTYTGCSVIVPVPSTPIASAATSITTTSITWNWQAVSWATYYEWSKDWITWINKWTSLNHAETGLASSTIYSNRQLRACNEVWCSWIMIFPYVTTKCQRYCRTRTHCSKPGAGLRLNRSSRTTTPWSPTCSNVIYCSTGRTLDILTKDYNCY</sequence>
<evidence type="ECO:0000256" key="2">
    <source>
        <dbReference type="SAM" id="Phobius"/>
    </source>
</evidence>
<name>K2AW93_9BACT</name>
<dbReference type="AlphaFoldDB" id="K2AW93"/>
<reference evidence="3" key="1">
    <citation type="journal article" date="2012" name="Science">
        <title>Fermentation, hydrogen, and sulfur metabolism in multiple uncultivated bacterial phyla.</title>
        <authorList>
            <person name="Wrighton K.C."/>
            <person name="Thomas B.C."/>
            <person name="Sharon I."/>
            <person name="Miller C.S."/>
            <person name="Castelle C.J."/>
            <person name="VerBerkmoes N.C."/>
            <person name="Wilkins M.J."/>
            <person name="Hettich R.L."/>
            <person name="Lipton M.S."/>
            <person name="Williams K.H."/>
            <person name="Long P.E."/>
            <person name="Banfield J.F."/>
        </authorList>
    </citation>
    <scope>NUCLEOTIDE SEQUENCE [LARGE SCALE GENOMIC DNA]</scope>
</reference>
<evidence type="ECO:0000256" key="1">
    <source>
        <dbReference type="ARBA" id="ARBA00022481"/>
    </source>
</evidence>
<dbReference type="InterPro" id="IPR000983">
    <property type="entry name" value="Bac_GSPG_pilin"/>
</dbReference>
<proteinExistence type="predicted"/>
<feature type="transmembrane region" description="Helical" evidence="2">
    <location>
        <begin position="12"/>
        <end position="36"/>
    </location>
</feature>
<evidence type="ECO:0000313" key="3">
    <source>
        <dbReference type="EMBL" id="EKD65976.1"/>
    </source>
</evidence>
<dbReference type="Gene3D" id="3.30.700.10">
    <property type="entry name" value="Glycoprotein, Type 4 Pilin"/>
    <property type="match status" value="1"/>
</dbReference>
<protein>
    <submittedName>
        <fullName evidence="3">Uncharacterized protein</fullName>
    </submittedName>
</protein>
<keyword evidence="2" id="KW-0472">Membrane</keyword>
<comment type="caution">
    <text evidence="3">The sequence shown here is derived from an EMBL/GenBank/DDBJ whole genome shotgun (WGS) entry which is preliminary data.</text>
</comment>
<keyword evidence="1" id="KW-0488">Methylation</keyword>
<dbReference type="EMBL" id="AMFJ01021657">
    <property type="protein sequence ID" value="EKD65976.1"/>
    <property type="molecule type" value="Genomic_DNA"/>
</dbReference>
<dbReference type="GO" id="GO:0015627">
    <property type="term" value="C:type II protein secretion system complex"/>
    <property type="evidence" value="ECO:0007669"/>
    <property type="project" value="InterPro"/>
</dbReference>
<keyword evidence="2" id="KW-1133">Transmembrane helix</keyword>
<organism evidence="3">
    <name type="scientific">uncultured bacterium</name>
    <name type="common">gcode 4</name>
    <dbReference type="NCBI Taxonomy" id="1234023"/>
    <lineage>
        <taxon>Bacteria</taxon>
        <taxon>environmental samples</taxon>
    </lineage>
</organism>
<gene>
    <name evidence="3" type="ORF">ACD_49C00071G0002</name>
</gene>
<dbReference type="GO" id="GO:0015628">
    <property type="term" value="P:protein secretion by the type II secretion system"/>
    <property type="evidence" value="ECO:0007669"/>
    <property type="project" value="InterPro"/>
</dbReference>
<keyword evidence="2" id="KW-0812">Transmembrane</keyword>
<dbReference type="InterPro" id="IPR045584">
    <property type="entry name" value="Pilin-like"/>
</dbReference>